<protein>
    <recommendedName>
        <fullName evidence="4">DNA mismatch repair protein S5 domain-containing protein</fullName>
    </recommendedName>
</protein>
<dbReference type="InterPro" id="IPR002099">
    <property type="entry name" value="MutL/Mlh/PMS"/>
</dbReference>
<sequence length="859" mass="94700">MSIHALPQTAVRTIRSGQALTDPASVVKELIDNALDARASNITIEISTNTLDVIQVKDNGHGIAPTDRPLVAKPYCTSKLKDEKDLALVGSSYLGFRGEALSSALEMSGEMIITTRVEGESIATAIKICQTGDPAQDRATHPPGTTVRIANFLKSQPVRKQVALKAAPKTLLRIRQLLQSYAFARPSTRLSLKVIKAKNDKDNWTYAPKIGSGIEDTAFKVVGKPCASQCTWAELEHEGFTVQAFLPRPDAHASKISGMGQYVSVNDRPLTSFRGISRQLIRLFKESLKESSLLEDAKDPFLYLSLSCPPGSYDVNIEPAKDDVLFGDVDKVMEAVRRLMLISYPEKEESDEVAAAIETTANARELFATPASGNRSNRIEQKSNMYDLNEDDLTLFMDSVDQPRDATVDEEEEQLGSIRSAAVSNPWITAKMNAYSNKKNNANVQLLTPAKQASSSLMEASSPAFETNQLQDITPGLPTPRPSSPMFSRSEDPGSIGPRRVIGSSNLPPPVPHMSIQRMSPMRNSVEAFESSPAPQRMTLPPQQSSEGTPLDMIPEAEPRRRSPPKQQQRQFVNKPFVSPVDPERDAWFHFPESQKSKQPGRKGQSQRPNGESFVPSGEPYTSASSATPPPNNADIRDFLGRGREQHSTTPATTVPEASESENLPPVDIHRETQPKGFVRASELNLDSTQFVEPTRPAPLPKPRRRRTTDNRALEEVSGNARADNDESGSEYEDPPRRRRTGESDPKRVRRVKSSTLPLEKVPLSAQTQGWTASVSTTVDDVEKELQVVEPQGTFVAWNEPAFDTQTVVNRGFAENDVQQWTFLLSQSLLKLEPDAELVRDLEDVVRNTMSRWGSFAAA</sequence>
<dbReference type="PANTHER" id="PTHR10073:SF41">
    <property type="entry name" value="MISMATCH REPAIR PROTEIN, PUTATIVE (AFU_ORTHOLOGUE AFUA_8G05820)-RELATED"/>
    <property type="match status" value="1"/>
</dbReference>
<feature type="domain" description="DNA mismatch repair protein S5" evidence="4">
    <location>
        <begin position="218"/>
        <end position="345"/>
    </location>
</feature>
<comment type="similarity">
    <text evidence="1">Belongs to the DNA mismatch repair MutL/HexB family.</text>
</comment>
<dbReference type="Pfam" id="PF13589">
    <property type="entry name" value="HATPase_c_3"/>
    <property type="match status" value="1"/>
</dbReference>
<dbReference type="GO" id="GO:0030983">
    <property type="term" value="F:mismatched DNA binding"/>
    <property type="evidence" value="ECO:0007669"/>
    <property type="project" value="InterPro"/>
</dbReference>
<dbReference type="GO" id="GO:0032389">
    <property type="term" value="C:MutLalpha complex"/>
    <property type="evidence" value="ECO:0007669"/>
    <property type="project" value="TreeGrafter"/>
</dbReference>
<dbReference type="Gene3D" id="3.30.230.10">
    <property type="match status" value="1"/>
</dbReference>
<dbReference type="InterPro" id="IPR036890">
    <property type="entry name" value="HATPase_C_sf"/>
</dbReference>
<organism evidence="5 6">
    <name type="scientific">Aureobasidium pullulans</name>
    <name type="common">Black yeast</name>
    <name type="synonym">Pullularia pullulans</name>
    <dbReference type="NCBI Taxonomy" id="5580"/>
    <lineage>
        <taxon>Eukaryota</taxon>
        <taxon>Fungi</taxon>
        <taxon>Dikarya</taxon>
        <taxon>Ascomycota</taxon>
        <taxon>Pezizomycotina</taxon>
        <taxon>Dothideomycetes</taxon>
        <taxon>Dothideomycetidae</taxon>
        <taxon>Dothideales</taxon>
        <taxon>Saccotheciaceae</taxon>
        <taxon>Aureobasidium</taxon>
    </lineage>
</organism>
<feature type="compositionally biased region" description="Basic and acidic residues" evidence="3">
    <location>
        <begin position="635"/>
        <end position="647"/>
    </location>
</feature>
<dbReference type="InterPro" id="IPR014762">
    <property type="entry name" value="DNA_mismatch_repair_CS"/>
</dbReference>
<dbReference type="Pfam" id="PF01119">
    <property type="entry name" value="DNA_mis_repair"/>
    <property type="match status" value="1"/>
</dbReference>
<evidence type="ECO:0000256" key="1">
    <source>
        <dbReference type="ARBA" id="ARBA00006082"/>
    </source>
</evidence>
<dbReference type="GO" id="GO:0140664">
    <property type="term" value="F:ATP-dependent DNA damage sensor activity"/>
    <property type="evidence" value="ECO:0007669"/>
    <property type="project" value="InterPro"/>
</dbReference>
<dbReference type="AlphaFoldDB" id="A0A4S8VQF0"/>
<proteinExistence type="inferred from homology"/>
<dbReference type="PANTHER" id="PTHR10073">
    <property type="entry name" value="DNA MISMATCH REPAIR PROTEIN MLH, PMS, MUTL"/>
    <property type="match status" value="1"/>
</dbReference>
<reference evidence="5 6" key="1">
    <citation type="submission" date="2018-10" db="EMBL/GenBank/DDBJ databases">
        <title>Fifty Aureobasidium pullulans genomes reveal a recombining polyextremotolerant generalist.</title>
        <authorList>
            <person name="Gostincar C."/>
            <person name="Turk M."/>
            <person name="Zajc J."/>
            <person name="Gunde-Cimerman N."/>
        </authorList>
    </citation>
    <scope>NUCLEOTIDE SEQUENCE [LARGE SCALE GENOMIC DNA]</scope>
    <source>
        <strain evidence="5 6">EXF-11318</strain>
    </source>
</reference>
<dbReference type="InterPro" id="IPR014721">
    <property type="entry name" value="Ribsml_uS5_D2-typ_fold_subgr"/>
</dbReference>
<dbReference type="SUPFAM" id="SSF54211">
    <property type="entry name" value="Ribosomal protein S5 domain 2-like"/>
    <property type="match status" value="1"/>
</dbReference>
<dbReference type="FunFam" id="3.30.565.10:FF:000017">
    <property type="entry name" value="PMS1 homolog 1, mismatch repair system component"/>
    <property type="match status" value="1"/>
</dbReference>
<evidence type="ECO:0000313" key="5">
    <source>
        <dbReference type="EMBL" id="THW12750.1"/>
    </source>
</evidence>
<feature type="compositionally biased region" description="Polar residues" evidence="3">
    <location>
        <begin position="459"/>
        <end position="472"/>
    </location>
</feature>
<dbReference type="PROSITE" id="PS00058">
    <property type="entry name" value="DNA_MISMATCH_REPAIR_1"/>
    <property type="match status" value="1"/>
</dbReference>
<dbReference type="GO" id="GO:0016887">
    <property type="term" value="F:ATP hydrolysis activity"/>
    <property type="evidence" value="ECO:0007669"/>
    <property type="project" value="InterPro"/>
</dbReference>
<dbReference type="InterPro" id="IPR013507">
    <property type="entry name" value="DNA_mismatch_S5_2-like"/>
</dbReference>
<dbReference type="GO" id="GO:0005524">
    <property type="term" value="F:ATP binding"/>
    <property type="evidence" value="ECO:0007669"/>
    <property type="project" value="InterPro"/>
</dbReference>
<dbReference type="InterPro" id="IPR038973">
    <property type="entry name" value="MutL/Mlh/Pms-like"/>
</dbReference>
<evidence type="ECO:0000256" key="2">
    <source>
        <dbReference type="ARBA" id="ARBA00022763"/>
    </source>
</evidence>
<dbReference type="EMBL" id="QZAJ01000265">
    <property type="protein sequence ID" value="THW12750.1"/>
    <property type="molecule type" value="Genomic_DNA"/>
</dbReference>
<dbReference type="Gene3D" id="3.30.565.10">
    <property type="entry name" value="Histidine kinase-like ATPase, C-terminal domain"/>
    <property type="match status" value="1"/>
</dbReference>
<feature type="region of interest" description="Disordered" evidence="3">
    <location>
        <begin position="459"/>
        <end position="670"/>
    </location>
</feature>
<keyword evidence="2" id="KW-0227">DNA damage</keyword>
<evidence type="ECO:0000313" key="6">
    <source>
        <dbReference type="Proteomes" id="UP000308014"/>
    </source>
</evidence>
<gene>
    <name evidence="5" type="ORF">D6D24_06424</name>
</gene>
<name>A0A4S8VQF0_AURPU</name>
<dbReference type="NCBIfam" id="TIGR00585">
    <property type="entry name" value="mutl"/>
    <property type="match status" value="1"/>
</dbReference>
<evidence type="ECO:0000256" key="3">
    <source>
        <dbReference type="SAM" id="MobiDB-lite"/>
    </source>
</evidence>
<comment type="caution">
    <text evidence="5">The sequence shown here is derived from an EMBL/GenBank/DDBJ whole genome shotgun (WGS) entry which is preliminary data.</text>
</comment>
<accession>A0A4S8VQF0</accession>
<dbReference type="GO" id="GO:0006298">
    <property type="term" value="P:mismatch repair"/>
    <property type="evidence" value="ECO:0007669"/>
    <property type="project" value="InterPro"/>
</dbReference>
<evidence type="ECO:0000259" key="4">
    <source>
        <dbReference type="SMART" id="SM01340"/>
    </source>
</evidence>
<feature type="region of interest" description="Disordered" evidence="3">
    <location>
        <begin position="683"/>
        <end position="756"/>
    </location>
</feature>
<dbReference type="Proteomes" id="UP000308014">
    <property type="component" value="Unassembled WGS sequence"/>
</dbReference>
<dbReference type="SUPFAM" id="SSF55874">
    <property type="entry name" value="ATPase domain of HSP90 chaperone/DNA topoisomerase II/histidine kinase"/>
    <property type="match status" value="1"/>
</dbReference>
<dbReference type="SMART" id="SM01340">
    <property type="entry name" value="DNA_mis_repair"/>
    <property type="match status" value="1"/>
</dbReference>
<feature type="compositionally biased region" description="Basic and acidic residues" evidence="3">
    <location>
        <begin position="582"/>
        <end position="596"/>
    </location>
</feature>
<dbReference type="InterPro" id="IPR020568">
    <property type="entry name" value="Ribosomal_Su5_D2-typ_SF"/>
</dbReference>
<dbReference type="GO" id="GO:0061982">
    <property type="term" value="P:meiosis I cell cycle process"/>
    <property type="evidence" value="ECO:0007669"/>
    <property type="project" value="UniProtKB-ARBA"/>
</dbReference>